<protein>
    <recommendedName>
        <fullName evidence="3">Peptide deformylase</fullName>
    </recommendedName>
</protein>
<dbReference type="PANTHER" id="PTHR10458:SF22">
    <property type="entry name" value="PEPTIDE DEFORMYLASE"/>
    <property type="match status" value="1"/>
</dbReference>
<dbReference type="EMBL" id="UINC01038429">
    <property type="protein sequence ID" value="SVB35434.1"/>
    <property type="molecule type" value="Genomic_DNA"/>
</dbReference>
<gene>
    <name evidence="2" type="ORF">METZ01_LOCUS188288</name>
</gene>
<organism evidence="2">
    <name type="scientific">marine metagenome</name>
    <dbReference type="NCBI Taxonomy" id="408172"/>
    <lineage>
        <taxon>unclassified sequences</taxon>
        <taxon>metagenomes</taxon>
        <taxon>ecological metagenomes</taxon>
    </lineage>
</organism>
<dbReference type="InterPro" id="IPR036821">
    <property type="entry name" value="Peptide_deformylase_sf"/>
</dbReference>
<accession>A0A382DBS6</accession>
<evidence type="ECO:0000313" key="2">
    <source>
        <dbReference type="EMBL" id="SVB35434.1"/>
    </source>
</evidence>
<dbReference type="PIRSF" id="PIRSF004749">
    <property type="entry name" value="Pep_def"/>
    <property type="match status" value="1"/>
</dbReference>
<proteinExistence type="inferred from homology"/>
<evidence type="ECO:0008006" key="3">
    <source>
        <dbReference type="Google" id="ProtNLM"/>
    </source>
</evidence>
<dbReference type="NCBIfam" id="NF001159">
    <property type="entry name" value="PRK00150.1-3"/>
    <property type="match status" value="1"/>
</dbReference>
<dbReference type="AlphaFoldDB" id="A0A382DBS6"/>
<dbReference type="GO" id="GO:0042586">
    <property type="term" value="F:peptide deformylase activity"/>
    <property type="evidence" value="ECO:0007669"/>
    <property type="project" value="InterPro"/>
</dbReference>
<dbReference type="PANTHER" id="PTHR10458">
    <property type="entry name" value="PEPTIDE DEFORMYLASE"/>
    <property type="match status" value="1"/>
</dbReference>
<dbReference type="Gene3D" id="3.90.45.10">
    <property type="entry name" value="Peptide deformylase"/>
    <property type="match status" value="1"/>
</dbReference>
<evidence type="ECO:0000256" key="1">
    <source>
        <dbReference type="ARBA" id="ARBA00010759"/>
    </source>
</evidence>
<dbReference type="NCBIfam" id="TIGR00079">
    <property type="entry name" value="pept_deformyl"/>
    <property type="match status" value="1"/>
</dbReference>
<dbReference type="Pfam" id="PF01327">
    <property type="entry name" value="Pep_deformylase"/>
    <property type="match status" value="1"/>
</dbReference>
<comment type="similarity">
    <text evidence="1">Belongs to the polypeptide deformylase family.</text>
</comment>
<reference evidence="2" key="1">
    <citation type="submission" date="2018-05" db="EMBL/GenBank/DDBJ databases">
        <authorList>
            <person name="Lanie J.A."/>
            <person name="Ng W.-L."/>
            <person name="Kazmierczak K.M."/>
            <person name="Andrzejewski T.M."/>
            <person name="Davidsen T.M."/>
            <person name="Wayne K.J."/>
            <person name="Tettelin H."/>
            <person name="Glass J.I."/>
            <person name="Rusch D."/>
            <person name="Podicherti R."/>
            <person name="Tsui H.-C.T."/>
            <person name="Winkler M.E."/>
        </authorList>
    </citation>
    <scope>NUCLEOTIDE SEQUENCE</scope>
</reference>
<dbReference type="InterPro" id="IPR023635">
    <property type="entry name" value="Peptide_deformylase"/>
</dbReference>
<dbReference type="HAMAP" id="MF_00163">
    <property type="entry name" value="Pep_deformylase"/>
    <property type="match status" value="1"/>
</dbReference>
<dbReference type="SUPFAM" id="SSF56420">
    <property type="entry name" value="Peptide deformylase"/>
    <property type="match status" value="1"/>
</dbReference>
<sequence>MILDIVKYGDPVLRQKGERVGEVTPKITQLIDDMLETMREAHGIGLAAQQVGKPLQLAAVDVTGIEDRPSRLSIDGEALNPEDCMPLVLLNPEWTAVGDTKKEAPEGCLSFPEVYGDINRHEEIDVMATDEKGEAVAFRCGGLLARAIQHEWDHLQGILFIDRMDAITRAELKPEVDAIQVETRKGLG</sequence>
<dbReference type="PRINTS" id="PR01576">
    <property type="entry name" value="PDEFORMYLASE"/>
</dbReference>
<name>A0A382DBS6_9ZZZZ</name>
<dbReference type="CDD" id="cd00487">
    <property type="entry name" value="Pep_deformylase"/>
    <property type="match status" value="1"/>
</dbReference>